<keyword evidence="2" id="KW-0732">Signal</keyword>
<dbReference type="Proteomes" id="UP000789803">
    <property type="component" value="Unassembled WGS sequence"/>
</dbReference>
<evidence type="ECO:0000256" key="1">
    <source>
        <dbReference type="SAM" id="Phobius"/>
    </source>
</evidence>
<evidence type="ECO:0000313" key="4">
    <source>
        <dbReference type="EMBL" id="CAD7288157.1"/>
    </source>
</evidence>
<comment type="caution">
    <text evidence="4">The sequence shown here is derived from an EMBL/GenBank/DDBJ whole genome shotgun (WGS) entry which is preliminary data.</text>
</comment>
<keyword evidence="1" id="KW-1133">Transmembrane helix</keyword>
<name>A0ABM8Q5Q2_9BACT</name>
<dbReference type="EMBL" id="CAJHOF010000006">
    <property type="protein sequence ID" value="CAD7288157.1"/>
    <property type="molecule type" value="Genomic_DNA"/>
</dbReference>
<dbReference type="PANTHER" id="PTHR40659:SF1">
    <property type="entry name" value="NICKEL_COBALT EFFLUX SYSTEM RCNA"/>
    <property type="match status" value="1"/>
</dbReference>
<dbReference type="PANTHER" id="PTHR40659">
    <property type="entry name" value="NICKEL/COBALT EFFLUX SYSTEM RCNA"/>
    <property type="match status" value="1"/>
</dbReference>
<feature type="transmembrane region" description="Helical" evidence="1">
    <location>
        <begin position="245"/>
        <end position="266"/>
    </location>
</feature>
<dbReference type="InterPro" id="IPR002048">
    <property type="entry name" value="EF_hand_dom"/>
</dbReference>
<feature type="chain" id="PRO_5046453320" description="EF-hand domain-containing protein" evidence="2">
    <location>
        <begin position="19"/>
        <end position="475"/>
    </location>
</feature>
<organism evidence="4 5">
    <name type="scientific">Campylobacter majalis</name>
    <dbReference type="NCBI Taxonomy" id="2790656"/>
    <lineage>
        <taxon>Bacteria</taxon>
        <taxon>Pseudomonadati</taxon>
        <taxon>Campylobacterota</taxon>
        <taxon>Epsilonproteobacteria</taxon>
        <taxon>Campylobacterales</taxon>
        <taxon>Campylobacteraceae</taxon>
        <taxon>Campylobacter</taxon>
    </lineage>
</organism>
<sequence length="475" mass="53808">MKAFLISIAIFINLNACALCALYSPTSHVTTEYEVREDRLSGVSFTWAFSENFTEIMLQSFDINYDRYLDQTELKEILRGLLDYLVPNDFLTKISYYYDDEEAKDVLIKVRDYDMSFDDNRLKFRLDIDLDIAIKMGLVISTEMFDKNEFFYFTFMDEKSREITPNIYLTQNANGNINFFKFTTYENAKKDDNKPRLSDVINPQNEYAYIDEIDAAKFDQISQASLSFLDKIKQIFKQNKQNPSVFSLFMILFFSFVYGFLHAAGPGHAKLLTGSYFLANGGGYTKALAFALKVGFLHVLGAFLMVLSVFFTLTQTAQILSKDAAKISTFVCGIAVIIIALFMMYKKLQKPKIKWSAHAPSCQCSSCKALNAPKNNKKEWLVAASLAIVPCPGVILVFILAFELGSYVSGILSGVFMGLGMSLVIFLAAILGQKLNQNILNKYKNFKIYVEIFALLIMIILGGFMIYTSFNTGVF</sequence>
<dbReference type="PROSITE" id="PS50222">
    <property type="entry name" value="EF_HAND_2"/>
    <property type="match status" value="1"/>
</dbReference>
<keyword evidence="1" id="KW-0812">Transmembrane</keyword>
<dbReference type="InterPro" id="IPR051224">
    <property type="entry name" value="NiCoT_RcnA"/>
</dbReference>
<feature type="transmembrane region" description="Helical" evidence="1">
    <location>
        <begin position="407"/>
        <end position="431"/>
    </location>
</feature>
<evidence type="ECO:0000259" key="3">
    <source>
        <dbReference type="PROSITE" id="PS50222"/>
    </source>
</evidence>
<keyword evidence="1" id="KW-0472">Membrane</keyword>
<keyword evidence="5" id="KW-1185">Reference proteome</keyword>
<accession>A0ABM8Q5Q2</accession>
<evidence type="ECO:0000256" key="2">
    <source>
        <dbReference type="SAM" id="SignalP"/>
    </source>
</evidence>
<feature type="transmembrane region" description="Helical" evidence="1">
    <location>
        <begin position="452"/>
        <end position="470"/>
    </location>
</feature>
<feature type="transmembrane region" description="Helical" evidence="1">
    <location>
        <begin position="380"/>
        <end position="401"/>
    </location>
</feature>
<feature type="domain" description="EF-hand" evidence="3">
    <location>
        <begin position="49"/>
        <end position="84"/>
    </location>
</feature>
<protein>
    <recommendedName>
        <fullName evidence="3">EF-hand domain-containing protein</fullName>
    </recommendedName>
</protein>
<dbReference type="InterPro" id="IPR039447">
    <property type="entry name" value="UreH-like_TM_dom"/>
</dbReference>
<gene>
    <name evidence="4" type="ORF">LMG7974_00862</name>
</gene>
<dbReference type="Pfam" id="PF06226">
    <property type="entry name" value="DUF1007"/>
    <property type="match status" value="1"/>
</dbReference>
<dbReference type="Pfam" id="PF13386">
    <property type="entry name" value="DsbD_2"/>
    <property type="match status" value="1"/>
</dbReference>
<dbReference type="InterPro" id="IPR010412">
    <property type="entry name" value="DUF1007"/>
</dbReference>
<evidence type="ECO:0000313" key="5">
    <source>
        <dbReference type="Proteomes" id="UP000789803"/>
    </source>
</evidence>
<proteinExistence type="predicted"/>
<feature type="transmembrane region" description="Helical" evidence="1">
    <location>
        <begin position="287"/>
        <end position="313"/>
    </location>
</feature>
<dbReference type="RefSeq" id="WP_229932669.1">
    <property type="nucleotide sequence ID" value="NZ_CAJHOF010000006.1"/>
</dbReference>
<feature type="signal peptide" evidence="2">
    <location>
        <begin position="1"/>
        <end position="18"/>
    </location>
</feature>
<feature type="transmembrane region" description="Helical" evidence="1">
    <location>
        <begin position="325"/>
        <end position="345"/>
    </location>
</feature>
<reference evidence="4 5" key="1">
    <citation type="submission" date="2020-11" db="EMBL/GenBank/DDBJ databases">
        <authorList>
            <person name="Peeters C."/>
        </authorList>
    </citation>
    <scope>NUCLEOTIDE SEQUENCE [LARGE SCALE GENOMIC DNA]</scope>
    <source>
        <strain evidence="4 5">LMG 7974</strain>
    </source>
</reference>